<feature type="compositionally biased region" description="Polar residues" evidence="1">
    <location>
        <begin position="1"/>
        <end position="18"/>
    </location>
</feature>
<proteinExistence type="predicted"/>
<feature type="region of interest" description="Disordered" evidence="1">
    <location>
        <begin position="1"/>
        <end position="34"/>
    </location>
</feature>
<evidence type="ECO:0000313" key="2">
    <source>
        <dbReference type="EMBL" id="EEH06271.1"/>
    </source>
</evidence>
<organism evidence="2 3">
    <name type="scientific">Ajellomyces capsulatus (strain G186AR / H82 / ATCC MYA-2454 / RMSCC 2432)</name>
    <name type="common">Darling's disease fungus</name>
    <name type="synonym">Histoplasma capsulatum</name>
    <dbReference type="NCBI Taxonomy" id="447093"/>
    <lineage>
        <taxon>Eukaryota</taxon>
        <taxon>Fungi</taxon>
        <taxon>Dikarya</taxon>
        <taxon>Ascomycota</taxon>
        <taxon>Pezizomycotina</taxon>
        <taxon>Eurotiomycetes</taxon>
        <taxon>Eurotiomycetidae</taxon>
        <taxon>Onygenales</taxon>
        <taxon>Ajellomycetaceae</taxon>
        <taxon>Histoplasma</taxon>
    </lineage>
</organism>
<dbReference type="RefSeq" id="XP_045286752.1">
    <property type="nucleotide sequence ID" value="XM_045432636.1"/>
</dbReference>
<dbReference type="InParanoid" id="C0NRF7"/>
<dbReference type="Proteomes" id="UP000001631">
    <property type="component" value="Unassembled WGS sequence"/>
</dbReference>
<feature type="region of interest" description="Disordered" evidence="1">
    <location>
        <begin position="49"/>
        <end position="100"/>
    </location>
</feature>
<dbReference type="AlphaFoldDB" id="C0NRF7"/>
<dbReference type="GeneID" id="69038603"/>
<dbReference type="EMBL" id="GG663369">
    <property type="protein sequence ID" value="EEH06271.1"/>
    <property type="molecule type" value="Genomic_DNA"/>
</dbReference>
<keyword evidence="3" id="KW-1185">Reference proteome</keyword>
<protein>
    <submittedName>
        <fullName evidence="2">Uncharacterized protein</fullName>
    </submittedName>
</protein>
<sequence>MADQGSSNISDQIKSATQPEMARRSGSFTQNPNTLLSRATWVNVTVLDTGDSKTTTQPLSETVQQGAETAKKSAQSGMETTKDAAAKASEAALGAPGSGKPIVLSLVDGDNWLTGSAFVVLMM</sequence>
<feature type="compositionally biased region" description="Low complexity" evidence="1">
    <location>
        <begin position="86"/>
        <end position="95"/>
    </location>
</feature>
<evidence type="ECO:0000256" key="1">
    <source>
        <dbReference type="SAM" id="MobiDB-lite"/>
    </source>
</evidence>
<evidence type="ECO:0000313" key="3">
    <source>
        <dbReference type="Proteomes" id="UP000001631"/>
    </source>
</evidence>
<name>C0NRF7_AJECG</name>
<accession>C0NRF7</accession>
<reference evidence="2" key="1">
    <citation type="submission" date="2009-02" db="EMBL/GenBank/DDBJ databases">
        <title>The Genome Sequence of Ajellomyces capsulatus strain G186AR.</title>
        <authorList>
            <consortium name="The Broad Institute Genome Sequencing Platform"/>
            <person name="Champion M."/>
            <person name="Cuomo C."/>
            <person name="Ma L.-J."/>
            <person name="Henn M.R."/>
            <person name="Sil A."/>
            <person name="Goldman B."/>
            <person name="Young S.K."/>
            <person name="Kodira C.D."/>
            <person name="Zeng Q."/>
            <person name="Koehrsen M."/>
            <person name="Alvarado L."/>
            <person name="Berlin A."/>
            <person name="Borenstein D."/>
            <person name="Chen Z."/>
            <person name="Engels R."/>
            <person name="Freedman E."/>
            <person name="Gellesch M."/>
            <person name="Goldberg J."/>
            <person name="Griggs A."/>
            <person name="Gujja S."/>
            <person name="Heiman D."/>
            <person name="Hepburn T."/>
            <person name="Howarth C."/>
            <person name="Jen D."/>
            <person name="Larson L."/>
            <person name="Lewis B."/>
            <person name="Mehta T."/>
            <person name="Park D."/>
            <person name="Pearson M."/>
            <person name="Roberts A."/>
            <person name="Saif S."/>
            <person name="Shea T."/>
            <person name="Shenoy N."/>
            <person name="Sisk P."/>
            <person name="Stolte C."/>
            <person name="Sykes S."/>
            <person name="Walk T."/>
            <person name="White J."/>
            <person name="Yandava C."/>
            <person name="Klein B."/>
            <person name="McEwen J.G."/>
            <person name="Puccia R."/>
            <person name="Goldman G.H."/>
            <person name="Felipe M.S."/>
            <person name="Nino-Vega G."/>
            <person name="San-Blas G."/>
            <person name="Taylor J."/>
            <person name="Mendoza L."/>
            <person name="Galagan J."/>
            <person name="Nusbaum C."/>
            <person name="Birren B."/>
        </authorList>
    </citation>
    <scope>NUCLEOTIDE SEQUENCE</scope>
    <source>
        <strain evidence="2">G186AR</strain>
    </source>
</reference>
<gene>
    <name evidence="2" type="ORF">HCBG_05587</name>
</gene>
<dbReference type="HOGENOM" id="CLU_164148_0_0_1"/>
<feature type="compositionally biased region" description="Polar residues" evidence="1">
    <location>
        <begin position="52"/>
        <end position="79"/>
    </location>
</feature>